<dbReference type="eggNOG" id="KOG3108">
    <property type="taxonomic scope" value="Eukaryota"/>
</dbReference>
<dbReference type="CTD" id="6758866"/>
<accession>B3SBM1</accession>
<feature type="non-terminal residue" evidence="4">
    <location>
        <position position="1"/>
    </location>
</feature>
<evidence type="ECO:0000313" key="4">
    <source>
        <dbReference type="EMBL" id="EDV19884.1"/>
    </source>
</evidence>
<dbReference type="STRING" id="10228.B3SBM1"/>
<dbReference type="AlphaFoldDB" id="B3SBM1"/>
<comment type="subcellular location">
    <subcellularLocation>
        <location evidence="1">Nucleus</location>
    </subcellularLocation>
</comment>
<dbReference type="PhylomeDB" id="B3SBM1"/>
<evidence type="ECO:0000313" key="5">
    <source>
        <dbReference type="Proteomes" id="UP000009022"/>
    </source>
</evidence>
<dbReference type="KEGG" id="tad:TRIADDRAFT_32825"/>
<keyword evidence="3" id="KW-0539">Nucleus</keyword>
<protein>
    <recommendedName>
        <fullName evidence="6">OB domain-containing protein</fullName>
    </recommendedName>
</protein>
<gene>
    <name evidence="4" type="ORF">TRIADDRAFT_32825</name>
</gene>
<sequence length="140" mass="15720">LIPVTVAQLLKATEDQGDTYQISGREVYQITFVGVIRSVTESAAYTQYAVDDMTKSPISVRRWVDSEVSCNMYSTLADDTYVRVVGHLRALQGVRYVMAINIQPIEDCNEITYHILEVIHSHLLQTKGPAIVRIFITTAN</sequence>
<dbReference type="EMBL" id="DS985265">
    <property type="protein sequence ID" value="EDV19884.1"/>
    <property type="molecule type" value="Genomic_DNA"/>
</dbReference>
<dbReference type="SUPFAM" id="SSF50249">
    <property type="entry name" value="Nucleic acid-binding proteins"/>
    <property type="match status" value="1"/>
</dbReference>
<dbReference type="GO" id="GO:0003677">
    <property type="term" value="F:DNA binding"/>
    <property type="evidence" value="ECO:0007669"/>
    <property type="project" value="UniProtKB-KW"/>
</dbReference>
<dbReference type="RefSeq" id="XP_002117626.1">
    <property type="nucleotide sequence ID" value="XM_002117590.1"/>
</dbReference>
<dbReference type="HOGENOM" id="CLU_051033_2_0_1"/>
<dbReference type="OMA" id="TEDCALM"/>
<dbReference type="GeneID" id="6758866"/>
<evidence type="ECO:0008006" key="6">
    <source>
        <dbReference type="Google" id="ProtNLM"/>
    </source>
</evidence>
<dbReference type="PANTHER" id="PTHR13989:SF16">
    <property type="entry name" value="REPLICATION PROTEIN A2"/>
    <property type="match status" value="1"/>
</dbReference>
<proteinExistence type="predicted"/>
<dbReference type="InterPro" id="IPR012340">
    <property type="entry name" value="NA-bd_OB-fold"/>
</dbReference>
<dbReference type="GO" id="GO:0005634">
    <property type="term" value="C:nucleus"/>
    <property type="evidence" value="ECO:0007669"/>
    <property type="project" value="UniProtKB-SubCell"/>
</dbReference>
<organism evidence="4 5">
    <name type="scientific">Trichoplax adhaerens</name>
    <name type="common">Trichoplax reptans</name>
    <dbReference type="NCBI Taxonomy" id="10228"/>
    <lineage>
        <taxon>Eukaryota</taxon>
        <taxon>Metazoa</taxon>
        <taxon>Placozoa</taxon>
        <taxon>Uniplacotomia</taxon>
        <taxon>Trichoplacea</taxon>
        <taxon>Trichoplacidae</taxon>
        <taxon>Trichoplax</taxon>
    </lineage>
</organism>
<dbReference type="PANTHER" id="PTHR13989">
    <property type="entry name" value="REPLICATION PROTEIN A-RELATED"/>
    <property type="match status" value="1"/>
</dbReference>
<name>B3SBM1_TRIAD</name>
<keyword evidence="2" id="KW-0238">DNA-binding</keyword>
<dbReference type="Gene3D" id="2.40.50.140">
    <property type="entry name" value="Nucleic acid-binding proteins"/>
    <property type="match status" value="1"/>
</dbReference>
<dbReference type="InterPro" id="IPR040260">
    <property type="entry name" value="RFA2-like"/>
</dbReference>
<evidence type="ECO:0000256" key="1">
    <source>
        <dbReference type="ARBA" id="ARBA00004123"/>
    </source>
</evidence>
<dbReference type="CDD" id="cd04478">
    <property type="entry name" value="RPA2_DBD_D"/>
    <property type="match status" value="1"/>
</dbReference>
<dbReference type="Proteomes" id="UP000009022">
    <property type="component" value="Unassembled WGS sequence"/>
</dbReference>
<keyword evidence="5" id="KW-1185">Reference proteome</keyword>
<evidence type="ECO:0000256" key="3">
    <source>
        <dbReference type="ARBA" id="ARBA00023242"/>
    </source>
</evidence>
<dbReference type="OrthoDB" id="25571at2759"/>
<evidence type="ECO:0000256" key="2">
    <source>
        <dbReference type="ARBA" id="ARBA00023125"/>
    </source>
</evidence>
<dbReference type="InParanoid" id="B3SBM1"/>
<reference evidence="4 5" key="1">
    <citation type="journal article" date="2008" name="Nature">
        <title>The Trichoplax genome and the nature of placozoans.</title>
        <authorList>
            <person name="Srivastava M."/>
            <person name="Begovic E."/>
            <person name="Chapman J."/>
            <person name="Putnam N.H."/>
            <person name="Hellsten U."/>
            <person name="Kawashima T."/>
            <person name="Kuo A."/>
            <person name="Mitros T."/>
            <person name="Salamov A."/>
            <person name="Carpenter M.L."/>
            <person name="Signorovitch A.Y."/>
            <person name="Moreno M.A."/>
            <person name="Kamm K."/>
            <person name="Grimwood J."/>
            <person name="Schmutz J."/>
            <person name="Shapiro H."/>
            <person name="Grigoriev I.V."/>
            <person name="Buss L.W."/>
            <person name="Schierwater B."/>
            <person name="Dellaporta S.L."/>
            <person name="Rokhsar D.S."/>
        </authorList>
    </citation>
    <scope>NUCLEOTIDE SEQUENCE [LARGE SCALE GENOMIC DNA]</scope>
    <source>
        <strain evidence="4 5">Grell-BS-1999</strain>
    </source>
</reference>